<reference evidence="2 3" key="1">
    <citation type="submission" date="2018-01" db="EMBL/GenBank/DDBJ databases">
        <authorList>
            <person name="Gaut B.S."/>
            <person name="Morton B.R."/>
            <person name="Clegg M.T."/>
            <person name="Duvall M.R."/>
        </authorList>
    </citation>
    <scope>NUCLEOTIDE SEQUENCE [LARGE SCALE GENOMIC DNA]</scope>
    <source>
        <strain evidence="2">GP69</strain>
    </source>
</reference>
<evidence type="ECO:0000313" key="3">
    <source>
        <dbReference type="Proteomes" id="UP000236311"/>
    </source>
</evidence>
<evidence type="ECO:0000313" key="2">
    <source>
        <dbReference type="EMBL" id="SOY29052.1"/>
    </source>
</evidence>
<evidence type="ECO:0000259" key="1">
    <source>
        <dbReference type="Pfam" id="PF03551"/>
    </source>
</evidence>
<proteinExistence type="predicted"/>
<dbReference type="SUPFAM" id="SSF46785">
    <property type="entry name" value="Winged helix' DNA-binding domain"/>
    <property type="match status" value="1"/>
</dbReference>
<dbReference type="Pfam" id="PF03551">
    <property type="entry name" value="PadR"/>
    <property type="match status" value="1"/>
</dbReference>
<accession>A0A2K4ZF09</accession>
<feature type="domain" description="Transcription regulator PadR N-terminal" evidence="1">
    <location>
        <begin position="25"/>
        <end position="87"/>
    </location>
</feature>
<dbReference type="Proteomes" id="UP000236311">
    <property type="component" value="Unassembled WGS sequence"/>
</dbReference>
<dbReference type="InterPro" id="IPR005149">
    <property type="entry name" value="Tscrpt_reg_PadR_N"/>
</dbReference>
<dbReference type="AlphaFoldDB" id="A0A2K4ZF09"/>
<organism evidence="2 3">
    <name type="scientific">Acetatifactor muris</name>
    <dbReference type="NCBI Taxonomy" id="879566"/>
    <lineage>
        <taxon>Bacteria</taxon>
        <taxon>Bacillati</taxon>
        <taxon>Bacillota</taxon>
        <taxon>Clostridia</taxon>
        <taxon>Lachnospirales</taxon>
        <taxon>Lachnospiraceae</taxon>
        <taxon>Acetatifactor</taxon>
    </lineage>
</organism>
<gene>
    <name evidence="2" type="ORF">AMURIS_01767</name>
</gene>
<dbReference type="InterPro" id="IPR036390">
    <property type="entry name" value="WH_DNA-bd_sf"/>
</dbReference>
<protein>
    <submittedName>
        <fullName evidence="2">Transcriptional regulator PadR-like family protein</fullName>
    </submittedName>
</protein>
<dbReference type="EMBL" id="OFSM01000008">
    <property type="protein sequence ID" value="SOY29052.1"/>
    <property type="molecule type" value="Genomic_DNA"/>
</dbReference>
<dbReference type="RefSeq" id="WP_242982374.1">
    <property type="nucleotide sequence ID" value="NZ_CANRXC010000015.1"/>
</dbReference>
<keyword evidence="3" id="KW-1185">Reference proteome</keyword>
<dbReference type="PANTHER" id="PTHR33169">
    <property type="entry name" value="PADR-FAMILY TRANSCRIPTIONAL REGULATOR"/>
    <property type="match status" value="1"/>
</dbReference>
<dbReference type="PANTHER" id="PTHR33169:SF13">
    <property type="entry name" value="PADR-FAMILY TRANSCRIPTIONAL REGULATOR"/>
    <property type="match status" value="1"/>
</dbReference>
<sequence length="113" mass="12587">MKDALRKKYIPMTETIYYTLLALTIPRHGYAIMQYVSTLTKGRIILGTGTLYTMVGRLTADGIIVTLPGHERKTYGLTDVGMELLKEETGRLEKQLADGRKVLIGGVETVQNI</sequence>
<dbReference type="InterPro" id="IPR036388">
    <property type="entry name" value="WH-like_DNA-bd_sf"/>
</dbReference>
<dbReference type="InterPro" id="IPR052509">
    <property type="entry name" value="Metal_resp_DNA-bind_regulator"/>
</dbReference>
<dbReference type="Gene3D" id="1.10.10.10">
    <property type="entry name" value="Winged helix-like DNA-binding domain superfamily/Winged helix DNA-binding domain"/>
    <property type="match status" value="1"/>
</dbReference>
<name>A0A2K4ZF09_9FIRM</name>